<proteinExistence type="predicted"/>
<keyword evidence="2" id="KW-1185">Reference proteome</keyword>
<organism evidence="1 2">
    <name type="scientific">Okeanomitos corallinicola TIOX110</name>
    <dbReference type="NCBI Taxonomy" id="3133117"/>
    <lineage>
        <taxon>Bacteria</taxon>
        <taxon>Bacillati</taxon>
        <taxon>Cyanobacteriota</taxon>
        <taxon>Cyanophyceae</taxon>
        <taxon>Nostocales</taxon>
        <taxon>Aphanizomenonaceae</taxon>
        <taxon>Okeanomitos</taxon>
    </lineage>
</organism>
<dbReference type="RefSeq" id="WP_353931819.1">
    <property type="nucleotide sequence ID" value="NZ_CP150886.1"/>
</dbReference>
<dbReference type="InterPro" id="IPR029060">
    <property type="entry name" value="PIN-like_dom_sf"/>
</dbReference>
<dbReference type="Proteomes" id="UP001483337">
    <property type="component" value="Chromosome"/>
</dbReference>
<protein>
    <submittedName>
        <fullName evidence="1">Type II toxin-antitoxin system VapC family toxin</fullName>
    </submittedName>
</protein>
<evidence type="ECO:0000313" key="1">
    <source>
        <dbReference type="EMBL" id="WZB88914.1"/>
    </source>
</evidence>
<gene>
    <name evidence="1" type="ORF">WJM97_04325</name>
</gene>
<dbReference type="SUPFAM" id="SSF88723">
    <property type="entry name" value="PIN domain-like"/>
    <property type="match status" value="1"/>
</dbReference>
<name>A0ABZ2UVB8_9CYAN</name>
<sequence length="155" mass="17923">MIVFIDSSVLGIIANPNKIGEPSKCREWLYKLLSKGVYICSSQICDFEVRRNLILEYQRKPHLNSIENLDKLPEIITFLPIDWELLKEASTLWASARSQGIPTADNKSLDIDIIICSHWQKLKEDFPGRYIVIATTNVKHLSRFAEAKNWMDIQF</sequence>
<dbReference type="EMBL" id="CP150886">
    <property type="protein sequence ID" value="WZB88914.1"/>
    <property type="molecule type" value="Genomic_DNA"/>
</dbReference>
<dbReference type="Gene3D" id="3.40.50.1010">
    <property type="entry name" value="5'-nuclease"/>
    <property type="match status" value="1"/>
</dbReference>
<accession>A0ABZ2UVB8</accession>
<evidence type="ECO:0000313" key="2">
    <source>
        <dbReference type="Proteomes" id="UP001483337"/>
    </source>
</evidence>
<reference evidence="1 2" key="1">
    <citation type="submission" date="2024-04" db="EMBL/GenBank/DDBJ databases">
        <title>Okeanomitos corallinicola gen. &amp; sp. nov. (Nostocales, Cyanobacteria), a new toxic marine heterocyst-forming cyanobacterium from a coral reef.</title>
        <authorList>
            <person name="Li H."/>
            <person name="Li R."/>
            <person name="Kang J."/>
            <person name="Hii K.S."/>
            <person name="Mohamed H.F."/>
            <person name="Xu X."/>
            <person name="Luo Z."/>
        </authorList>
    </citation>
    <scope>NUCLEOTIDE SEQUENCE [LARGE SCALE GENOMIC DNA]</scope>
    <source>
        <strain evidence="1 2">TIOX110</strain>
    </source>
</reference>